<dbReference type="AlphaFoldDB" id="A0A9E9LW94"/>
<gene>
    <name evidence="1" type="ORF">NB640_04520</name>
</gene>
<accession>A0A9E9LW94</accession>
<evidence type="ECO:0000313" key="1">
    <source>
        <dbReference type="EMBL" id="WAW10910.1"/>
    </source>
</evidence>
<name>A0A9E9LW94_9BURK</name>
<evidence type="ECO:0000313" key="2">
    <source>
        <dbReference type="Proteomes" id="UP001156215"/>
    </source>
</evidence>
<keyword evidence="2" id="KW-1185">Reference proteome</keyword>
<protein>
    <submittedName>
        <fullName evidence="1">Uncharacterized protein</fullName>
    </submittedName>
</protein>
<dbReference type="Proteomes" id="UP001156215">
    <property type="component" value="Chromosome"/>
</dbReference>
<dbReference type="RefSeq" id="WP_269309983.1">
    <property type="nucleotide sequence ID" value="NZ_CP098242.1"/>
</dbReference>
<dbReference type="KEGG" id="ovb:NB640_04520"/>
<organism evidence="1 2">
    <name type="scientific">Oxalobacter vibrioformis</name>
    <dbReference type="NCBI Taxonomy" id="933080"/>
    <lineage>
        <taxon>Bacteria</taxon>
        <taxon>Pseudomonadati</taxon>
        <taxon>Pseudomonadota</taxon>
        <taxon>Betaproteobacteria</taxon>
        <taxon>Burkholderiales</taxon>
        <taxon>Oxalobacteraceae</taxon>
        <taxon>Oxalobacter</taxon>
    </lineage>
</organism>
<reference evidence="1" key="1">
    <citation type="journal article" date="2022" name="Front. Microbiol.">
        <title>New perspectives on an old grouping: The genomic and phenotypic variability of Oxalobacter formigenes and the implications for calcium oxalate stone prevention.</title>
        <authorList>
            <person name="Chmiel J.A."/>
            <person name="Carr C."/>
            <person name="Stuivenberg G.A."/>
            <person name="Venema R."/>
            <person name="Chanyi R.M."/>
            <person name="Al K.F."/>
            <person name="Giguere D."/>
            <person name="Say H."/>
            <person name="Akouris P.P."/>
            <person name="Dominguez Romero S.A."/>
            <person name="Kwong A."/>
            <person name="Tai V."/>
            <person name="Koval S.F."/>
            <person name="Razvi H."/>
            <person name="Bjazevic J."/>
            <person name="Burton J.P."/>
        </authorList>
    </citation>
    <scope>NUCLEOTIDE SEQUENCE</scope>
    <source>
        <strain evidence="1">WoOx3</strain>
    </source>
</reference>
<proteinExistence type="predicted"/>
<sequence length="105" mass="11968">MFSQHASTGQEARYYENAFKIMNDYKAIMISTIGKPETLLKANEGCNCRIVTNFSAVTFDHDTLDYKVNPNKRQLVIEYQTGLKESRDNRLKITKQNVSVIKGSS</sequence>
<dbReference type="EMBL" id="CP098242">
    <property type="protein sequence ID" value="WAW10910.1"/>
    <property type="molecule type" value="Genomic_DNA"/>
</dbReference>